<comment type="caution">
    <text evidence="1">The sequence shown here is derived from an EMBL/GenBank/DDBJ whole genome shotgun (WGS) entry which is preliminary data.</text>
</comment>
<dbReference type="Proteomes" id="UP001428341">
    <property type="component" value="Unassembled WGS sequence"/>
</dbReference>
<dbReference type="AlphaFoldDB" id="A0AAP0QQ05"/>
<dbReference type="EMBL" id="JBCGBO010000005">
    <property type="protein sequence ID" value="KAK9199177.1"/>
    <property type="molecule type" value="Genomic_DNA"/>
</dbReference>
<organism evidence="1 2">
    <name type="scientific">Citrus x changshan-huyou</name>
    <dbReference type="NCBI Taxonomy" id="2935761"/>
    <lineage>
        <taxon>Eukaryota</taxon>
        <taxon>Viridiplantae</taxon>
        <taxon>Streptophyta</taxon>
        <taxon>Embryophyta</taxon>
        <taxon>Tracheophyta</taxon>
        <taxon>Spermatophyta</taxon>
        <taxon>Magnoliopsida</taxon>
        <taxon>eudicotyledons</taxon>
        <taxon>Gunneridae</taxon>
        <taxon>Pentapetalae</taxon>
        <taxon>rosids</taxon>
        <taxon>malvids</taxon>
        <taxon>Sapindales</taxon>
        <taxon>Rutaceae</taxon>
        <taxon>Aurantioideae</taxon>
        <taxon>Citrus</taxon>
    </lineage>
</organism>
<protein>
    <submittedName>
        <fullName evidence="1">Uncharacterized protein</fullName>
    </submittedName>
</protein>
<keyword evidence="2" id="KW-1185">Reference proteome</keyword>
<name>A0AAP0QQ05_9ROSI</name>
<gene>
    <name evidence="1" type="ORF">WN944_014365</name>
</gene>
<evidence type="ECO:0000313" key="1">
    <source>
        <dbReference type="EMBL" id="KAK9199177.1"/>
    </source>
</evidence>
<accession>A0AAP0QQ05</accession>
<reference evidence="1 2" key="1">
    <citation type="submission" date="2024-05" db="EMBL/GenBank/DDBJ databases">
        <title>Haplotype-resolved chromosome-level genome assembly of Huyou (Citrus changshanensis).</title>
        <authorList>
            <person name="Miao C."/>
            <person name="Chen W."/>
            <person name="Wu Y."/>
            <person name="Wang L."/>
            <person name="Zhao S."/>
            <person name="Grierson D."/>
            <person name="Xu C."/>
            <person name="Chen K."/>
        </authorList>
    </citation>
    <scope>NUCLEOTIDE SEQUENCE [LARGE SCALE GENOMIC DNA]</scope>
    <source>
        <strain evidence="1">01-14</strain>
        <tissue evidence="1">Leaf</tissue>
    </source>
</reference>
<sequence length="89" mass="9735">MVTTSFSSSKRFCGAYNYASYFVLDLATLNEALAAEVQRLKLTAAEVNGEAQLSSCIAQQLSINHQMFQMQHQQQNQDAGATSAWPTAT</sequence>
<proteinExistence type="predicted"/>
<evidence type="ECO:0000313" key="2">
    <source>
        <dbReference type="Proteomes" id="UP001428341"/>
    </source>
</evidence>